<feature type="compositionally biased region" description="Low complexity" evidence="2">
    <location>
        <begin position="1418"/>
        <end position="1451"/>
    </location>
</feature>
<feature type="region of interest" description="Disordered" evidence="2">
    <location>
        <begin position="60"/>
        <end position="179"/>
    </location>
</feature>
<sequence>MASISAHLPISAAATVTATAVADQTGLSDLSVSSISSIQSDVPDLIRSTDSQLSRQLDRTTEMLDSDSIRHSQSRSARAPLSSSPARSSTPPSMSSSSTRSAHRQSAMASSSSASSSSSAAAAAASMSSKHPPRRMSQERHEWTPSPDQSSSRRSHGARASPRSSLGPNESVGSSLGTFDFSNASFSESFLRRAGANLLEGLDEATHHPNQQQHQQQQQRQSAATSRNHDNHNESSPTATARPVRLEPKTPFSATPAPRQINWAGMLDSPVLSDASSPASSLGLKTPMPTRLRQHDRSHSPSTDADPTAKLTRGPIAELDEDYAWDSPVAPEIERDPASADDSKVNDHRVQQFPPRFADEETEASAALQDELILPAEGLSVVMEASYEGDDSILASPARSSPWKPQHPLRNSSQSPSSSSSAVSLANRSPLPHISQSSSSSPASPVPAVASLGPPSPASTSSSPAQEQSSPTAAIDNIAWTPSPTTAAPTALKTATVASPTTEPVQSPQAPLNIQPLQPSPMSFARLRATTPVRSSPLSRFVTNKPDSPDSSGVLDNTTSSLASNDISEAATPSSESVDTLDALISSMPNTPGSADLSPAPVREAGTVHLDSFPPRQNDSSSPQPGNFKFPSAESESKALRSLTTGLANPRRLENSTTPTAATPAATSSPGFEAEMFTTPSDRSLHPTTQSSTSTSPQSLFGTPAWTPSPSPAFRAKNTQSDGKDAAALSPQPQPEPAEDEEEGQASGSSASTCSTGSERKQGGDVSEDRSASGHLSSSLVLQDHSSPSPSNSKNSKSSHSTSINVGKSKVQDKSPSPAPAPAPASAAAPEFTASSVLALTQAHPDSPSVVRSTKLQGTKRDTRSPRFSTLVSTLSTELGSRTHLDHEASARITRVFDQLSQLHEASVSRLQRQLEDSHTTARRLVLELSASNLREADLRSAYQDATSQLADVRASLTQLSGKFETLLEESEAKDQRIEELVDHLRSRIDRRGIATTPSSNGLQDRDNHHQLQQLQAQLDEERRLRHIQQRDADVRIQALLRPASSSVEPASSLHPTSSGLMMRESAENDTARRIKEAMIHIRTTLEKDFAVRRQIETRELQQRIHDLEARLSSGSLPLPASSPASTGVLEPTVASDEKESRLQRRLEHLTSELDAREDEIHTLRTEVDSLTEQRDAVQDRVQQLEEELDARLAQDQHPGIDPLASSSSLASLSSSSTSSSPLRREMQTQTESDQHIHSQIAQTIHRLQLQLDEKTAALQRLCSQQALLQHETRSECTSPPSSTLKSEKSEKSIQTTPLPETSLYNSTSSRRQDQDMTTAKKELERKLAHATLKIAKLERAIDALATDNLHFSVALSAKQLELGMVKRDARNALKRPTSATAVATASASTSAAAAAAGAAAGAVCSTTLKSKSKSKSKSTATATVERNRNNAALSAAGVASNANAKATVKVKAGEDNENTEKERDGETRDAASRDPSSRRTEMRIAANRFAPDTTTNTNANTETGTSGAATPQTCAERSETPRFPVVPTTPFSFSAKQEPLTHTPVPPRRRPAWSGYGEEELEDQDHDQDQDQDEDQGGDKENIAPLETTTPTTTTATATASCSANKDGNAAAARHHHTRHLASRRTQSATNPSQPHPSTHTDPPLPLPLLAT</sequence>
<feature type="compositionally biased region" description="Pro residues" evidence="2">
    <location>
        <begin position="1644"/>
        <end position="1653"/>
    </location>
</feature>
<feature type="compositionally biased region" description="Polar residues" evidence="2">
    <location>
        <begin position="615"/>
        <end position="625"/>
    </location>
</feature>
<feature type="compositionally biased region" description="Low complexity" evidence="2">
    <location>
        <begin position="74"/>
        <end position="129"/>
    </location>
</feature>
<dbReference type="OrthoDB" id="2593174at2759"/>
<feature type="compositionally biased region" description="Low complexity" evidence="2">
    <location>
        <begin position="211"/>
        <end position="221"/>
    </location>
</feature>
<proteinExistence type="predicted"/>
<feature type="compositionally biased region" description="Basic residues" evidence="2">
    <location>
        <begin position="1614"/>
        <end position="1624"/>
    </location>
</feature>
<feature type="compositionally biased region" description="Polar residues" evidence="2">
    <location>
        <begin position="166"/>
        <end position="179"/>
    </location>
</feature>
<feature type="compositionally biased region" description="Basic and acidic residues" evidence="2">
    <location>
        <begin position="758"/>
        <end position="772"/>
    </location>
</feature>
<feature type="compositionally biased region" description="Polar residues" evidence="2">
    <location>
        <begin position="499"/>
        <end position="521"/>
    </location>
</feature>
<feature type="compositionally biased region" description="Low complexity" evidence="2">
    <location>
        <begin position="408"/>
        <end position="498"/>
    </location>
</feature>
<name>A0A317XW12_9BASI</name>
<feature type="region of interest" description="Disordered" evidence="2">
    <location>
        <begin position="1407"/>
        <end position="1653"/>
    </location>
</feature>
<feature type="region of interest" description="Disordered" evidence="2">
    <location>
        <begin position="393"/>
        <end position="828"/>
    </location>
</feature>
<feature type="region of interest" description="Disordered" evidence="2">
    <location>
        <begin position="200"/>
        <end position="373"/>
    </location>
</feature>
<dbReference type="Proteomes" id="UP000246740">
    <property type="component" value="Unassembled WGS sequence"/>
</dbReference>
<keyword evidence="1" id="KW-0175">Coiled coil</keyword>
<protein>
    <submittedName>
        <fullName evidence="3">Uncharacterized protein</fullName>
    </submittedName>
</protein>
<feature type="compositionally biased region" description="Basic and acidic residues" evidence="2">
    <location>
        <begin position="1452"/>
        <end position="1483"/>
    </location>
</feature>
<feature type="compositionally biased region" description="Basic and acidic residues" evidence="2">
    <location>
        <begin position="1311"/>
        <end position="1321"/>
    </location>
</feature>
<feature type="coiled-coil region" evidence="1">
    <location>
        <begin position="1321"/>
        <end position="1348"/>
    </location>
</feature>
<feature type="compositionally biased region" description="Low complexity" evidence="2">
    <location>
        <begin position="1589"/>
        <end position="1601"/>
    </location>
</feature>
<feature type="compositionally biased region" description="Low complexity" evidence="2">
    <location>
        <begin position="745"/>
        <end position="757"/>
    </location>
</feature>
<feature type="compositionally biased region" description="Polar residues" evidence="2">
    <location>
        <begin position="1627"/>
        <end position="1642"/>
    </location>
</feature>
<feature type="region of interest" description="Disordered" evidence="2">
    <location>
        <begin position="1270"/>
        <end position="1321"/>
    </location>
</feature>
<dbReference type="STRING" id="1882483.A0A317XW12"/>
<feature type="compositionally biased region" description="Low complexity" evidence="2">
    <location>
        <begin position="785"/>
        <end position="801"/>
    </location>
</feature>
<feature type="compositionally biased region" description="Low complexity" evidence="2">
    <location>
        <begin position="1203"/>
        <end position="1222"/>
    </location>
</feature>
<dbReference type="EMBL" id="KZ819190">
    <property type="protein sequence ID" value="PWZ01529.1"/>
    <property type="molecule type" value="Genomic_DNA"/>
</dbReference>
<reference evidence="3 4" key="1">
    <citation type="journal article" date="2018" name="Mol. Biol. Evol.">
        <title>Broad Genomic Sampling Reveals a Smut Pathogenic Ancestry of the Fungal Clade Ustilaginomycotina.</title>
        <authorList>
            <person name="Kijpornyongpan T."/>
            <person name="Mondo S.J."/>
            <person name="Barry K."/>
            <person name="Sandor L."/>
            <person name="Lee J."/>
            <person name="Lipzen A."/>
            <person name="Pangilinan J."/>
            <person name="LaButti K."/>
            <person name="Hainaut M."/>
            <person name="Henrissat B."/>
            <person name="Grigoriev I.V."/>
            <person name="Spatafora J.W."/>
            <person name="Aime M.C."/>
        </authorList>
    </citation>
    <scope>NUCLEOTIDE SEQUENCE [LARGE SCALE GENOMIC DNA]</scope>
    <source>
        <strain evidence="3 4">MCA 3645</strain>
    </source>
</reference>
<feature type="compositionally biased region" description="Low complexity" evidence="2">
    <location>
        <begin position="1494"/>
        <end position="1511"/>
    </location>
</feature>
<accession>A0A317XW12</accession>
<feature type="compositionally biased region" description="Basic and acidic residues" evidence="2">
    <location>
        <begin position="332"/>
        <end position="350"/>
    </location>
</feature>
<evidence type="ECO:0000256" key="2">
    <source>
        <dbReference type="SAM" id="MobiDB-lite"/>
    </source>
</evidence>
<feature type="compositionally biased region" description="Low complexity" evidence="2">
    <location>
        <begin position="1524"/>
        <end position="1535"/>
    </location>
</feature>
<feature type="compositionally biased region" description="Low complexity" evidence="2">
    <location>
        <begin position="1114"/>
        <end position="1126"/>
    </location>
</feature>
<feature type="compositionally biased region" description="Low complexity" evidence="2">
    <location>
        <begin position="656"/>
        <end position="670"/>
    </location>
</feature>
<feature type="region of interest" description="Disordered" evidence="2">
    <location>
        <begin position="1114"/>
        <end position="1141"/>
    </location>
</feature>
<feature type="compositionally biased region" description="Polar residues" evidence="2">
    <location>
        <begin position="1294"/>
        <end position="1310"/>
    </location>
</feature>
<keyword evidence="4" id="KW-1185">Reference proteome</keyword>
<feature type="region of interest" description="Disordered" evidence="2">
    <location>
        <begin position="841"/>
        <end position="866"/>
    </location>
</feature>
<organism evidence="3 4">
    <name type="scientific">Testicularia cyperi</name>
    <dbReference type="NCBI Taxonomy" id="1882483"/>
    <lineage>
        <taxon>Eukaryota</taxon>
        <taxon>Fungi</taxon>
        <taxon>Dikarya</taxon>
        <taxon>Basidiomycota</taxon>
        <taxon>Ustilaginomycotina</taxon>
        <taxon>Ustilaginomycetes</taxon>
        <taxon>Ustilaginales</taxon>
        <taxon>Anthracoideaceae</taxon>
        <taxon>Testicularia</taxon>
    </lineage>
</organism>
<feature type="compositionally biased region" description="Polar residues" evidence="2">
    <location>
        <begin position="532"/>
        <end position="578"/>
    </location>
</feature>
<evidence type="ECO:0000256" key="1">
    <source>
        <dbReference type="SAM" id="Coils"/>
    </source>
</evidence>
<dbReference type="InParanoid" id="A0A317XW12"/>
<feature type="compositionally biased region" description="Basic and acidic residues" evidence="2">
    <location>
        <begin position="60"/>
        <end position="70"/>
    </location>
</feature>
<gene>
    <name evidence="3" type="ORF">BCV70DRAFT_198961</name>
</gene>
<feature type="compositionally biased region" description="Low complexity" evidence="2">
    <location>
        <begin position="687"/>
        <end position="699"/>
    </location>
</feature>
<feature type="compositionally biased region" description="Acidic residues" evidence="2">
    <location>
        <begin position="1558"/>
        <end position="1577"/>
    </location>
</feature>
<feature type="compositionally biased region" description="Basic and acidic residues" evidence="2">
    <location>
        <begin position="1223"/>
        <end position="1237"/>
    </location>
</feature>
<evidence type="ECO:0000313" key="4">
    <source>
        <dbReference type="Proteomes" id="UP000246740"/>
    </source>
</evidence>
<feature type="region of interest" description="Disordered" evidence="2">
    <location>
        <begin position="1195"/>
        <end position="1239"/>
    </location>
</feature>
<evidence type="ECO:0000313" key="3">
    <source>
        <dbReference type="EMBL" id="PWZ01529.1"/>
    </source>
</evidence>